<dbReference type="Pfam" id="PF02518">
    <property type="entry name" value="HATPase_c"/>
    <property type="match status" value="1"/>
</dbReference>
<dbReference type="InterPro" id="IPR038318">
    <property type="entry name" value="KdpD_sf"/>
</dbReference>
<dbReference type="SMART" id="SM00387">
    <property type="entry name" value="HATPase_c"/>
    <property type="match status" value="1"/>
</dbReference>
<feature type="transmembrane region" description="Helical" evidence="13">
    <location>
        <begin position="463"/>
        <end position="487"/>
    </location>
</feature>
<evidence type="ECO:0000256" key="6">
    <source>
        <dbReference type="ARBA" id="ARBA00022692"/>
    </source>
</evidence>
<dbReference type="InterPro" id="IPR027417">
    <property type="entry name" value="P-loop_NTPase"/>
</dbReference>
<dbReference type="SUPFAM" id="SSF47384">
    <property type="entry name" value="Homodimeric domain of signal transducing histidine kinase"/>
    <property type="match status" value="1"/>
</dbReference>
<dbReference type="InterPro" id="IPR014729">
    <property type="entry name" value="Rossmann-like_a/b/a_fold"/>
</dbReference>
<dbReference type="InterPro" id="IPR036890">
    <property type="entry name" value="HATPase_C_sf"/>
</dbReference>
<keyword evidence="6 13" id="KW-0812">Transmembrane</keyword>
<dbReference type="Gene3D" id="3.30.450.40">
    <property type="match status" value="1"/>
</dbReference>
<keyword evidence="5" id="KW-0808">Transferase</keyword>
<dbReference type="Pfam" id="PF02702">
    <property type="entry name" value="KdpD"/>
    <property type="match status" value="1"/>
</dbReference>
<dbReference type="PROSITE" id="PS50109">
    <property type="entry name" value="HIS_KIN"/>
    <property type="match status" value="1"/>
</dbReference>
<dbReference type="SUPFAM" id="SSF55874">
    <property type="entry name" value="ATPase domain of HSP90 chaperone/DNA topoisomerase II/histidine kinase"/>
    <property type="match status" value="1"/>
</dbReference>
<organism evidence="15 16">
    <name type="scientific">Flaviflagellibacter deserti</name>
    <dbReference type="NCBI Taxonomy" id="2267266"/>
    <lineage>
        <taxon>Bacteria</taxon>
        <taxon>Pseudomonadati</taxon>
        <taxon>Pseudomonadota</taxon>
        <taxon>Alphaproteobacteria</taxon>
        <taxon>Hyphomicrobiales</taxon>
        <taxon>Flaviflagellibacter</taxon>
    </lineage>
</organism>
<gene>
    <name evidence="15" type="ORF">ACFPFW_10855</name>
</gene>
<dbReference type="EMBL" id="JBHSJF010000006">
    <property type="protein sequence ID" value="MFC5068508.1"/>
    <property type="molecule type" value="Genomic_DNA"/>
</dbReference>
<dbReference type="Pfam" id="PF13492">
    <property type="entry name" value="GAF_3"/>
    <property type="match status" value="1"/>
</dbReference>
<comment type="subcellular location">
    <subcellularLocation>
        <location evidence="2">Membrane</location>
        <topology evidence="2">Multi-pass membrane protein</topology>
    </subcellularLocation>
</comment>
<dbReference type="InterPro" id="IPR003018">
    <property type="entry name" value="GAF"/>
</dbReference>
<evidence type="ECO:0000256" key="5">
    <source>
        <dbReference type="ARBA" id="ARBA00022679"/>
    </source>
</evidence>
<dbReference type="Pfam" id="PF00512">
    <property type="entry name" value="HisKA"/>
    <property type="match status" value="1"/>
</dbReference>
<dbReference type="Proteomes" id="UP001595796">
    <property type="component" value="Unassembled WGS sequence"/>
</dbReference>
<dbReference type="CDD" id="cd00082">
    <property type="entry name" value="HisKA"/>
    <property type="match status" value="1"/>
</dbReference>
<dbReference type="Gene3D" id="1.20.120.620">
    <property type="entry name" value="Backbone structure of the membrane domain of e. Coli histidine kinase receptor kdpd"/>
    <property type="match status" value="1"/>
</dbReference>
<comment type="caution">
    <text evidence="15">The sequence shown here is derived from an EMBL/GenBank/DDBJ whole genome shotgun (WGS) entry which is preliminary data.</text>
</comment>
<dbReference type="SMART" id="SM00388">
    <property type="entry name" value="HisKA"/>
    <property type="match status" value="1"/>
</dbReference>
<dbReference type="Gene3D" id="3.40.50.620">
    <property type="entry name" value="HUPs"/>
    <property type="match status" value="1"/>
</dbReference>
<keyword evidence="4" id="KW-0597">Phosphoprotein</keyword>
<keyword evidence="8" id="KW-0418">Kinase</keyword>
<keyword evidence="11" id="KW-0902">Two-component regulatory system</keyword>
<dbReference type="InterPro" id="IPR005467">
    <property type="entry name" value="His_kinase_dom"/>
</dbReference>
<dbReference type="PANTHER" id="PTHR45569">
    <property type="entry name" value="SENSOR PROTEIN KDPD"/>
    <property type="match status" value="1"/>
</dbReference>
<evidence type="ECO:0000256" key="2">
    <source>
        <dbReference type="ARBA" id="ARBA00004141"/>
    </source>
</evidence>
<accession>A0ABV9Z3V5</accession>
<evidence type="ECO:0000256" key="1">
    <source>
        <dbReference type="ARBA" id="ARBA00000085"/>
    </source>
</evidence>
<dbReference type="InterPro" id="IPR003852">
    <property type="entry name" value="Sig_transdc_His_kinase_KdpD_N"/>
</dbReference>
<dbReference type="CDD" id="cd00075">
    <property type="entry name" value="HATPase"/>
    <property type="match status" value="1"/>
</dbReference>
<sequence length="896" mass="97214">MSPVIGDDMEIMDVEATARRGRLKVVLGAAPGVGKTYEMLLAGKRRQKDGVDVVVGVVETHGRAETAALVDGLEIVPRRKVGHAGHELDEMDLDAILARRPQLVLVDELAHTNAPGSRHPKRWLDVEELLKAGIDVFTTVNIQHVESLNDVVARITRVRVRETVPDAVLDRADDIEIVDISPDDLIERLREGKVYVPAQAQRALNHYFSPGNLTALRELALRRTAQRVDEQLLDHMRSHAIRGPWAAGERVLVCVSEDPRCPSLIRYTKRLADQLHAPWTALYVETARSHSLSEDERDRIADCLRLAGELGGEQATVPGRGVVDEVLSFSTANNVTQIVIGKSDRPRWFEVMHGSVVHDLVRRAGPISVHVVAGEETGQKQKPVKAAAPVRPDPIRTYAGVTLAVGIALGAGKLIEPVVGLETIDLVFLMAVVSVAVTFGLVPSLVASLAASLCYNFFFLPPLYTFTIAAPANIAAFGFFLVIALVVSNLAAKVRSEVLIARNRARTTEALYSFSRKVSAAGTLDDLLWATAYQMASMLKLDVVVLLDEGGGLQLKSSYPPEDELDEADLGAAKWAFEARTPAGRGADTLPGAKRLFLPLRTGDKVPGVVGLTRTKPGPLLTPDGRRLLEALMDQAAIAVERFGLAHDMDAARLAAETERLRSSLLASLSHDLKTPLASILGAVTSLRQYNDLFDSKARDELAATIEEETERLSRFVANLLDMTRLDSGAIVVERAPVDVGEVIASALRRTERVLAGHRTQIDIQDGLPFLSADAVMLEQVLVNLLDNAAKYTPAGTLIAIQAKHDDAGMALRVIDEGPGIPDGEAEKIFEKFHRFQERDHRLAGTGLGLAICRGFVETLGGTINVENRADRSGAIFTVRFPASLFLPSVRGEAAE</sequence>
<keyword evidence="16" id="KW-1185">Reference proteome</keyword>
<feature type="transmembrane region" description="Helical" evidence="13">
    <location>
        <begin position="395"/>
        <end position="415"/>
    </location>
</feature>
<dbReference type="InterPro" id="IPR036097">
    <property type="entry name" value="HisK_dim/P_sf"/>
</dbReference>
<dbReference type="InterPro" id="IPR004358">
    <property type="entry name" value="Sig_transdc_His_kin-like_C"/>
</dbReference>
<keyword evidence="12 13" id="KW-0472">Membrane</keyword>
<evidence type="ECO:0000256" key="12">
    <source>
        <dbReference type="ARBA" id="ARBA00023136"/>
    </source>
</evidence>
<evidence type="ECO:0000256" key="10">
    <source>
        <dbReference type="ARBA" id="ARBA00022989"/>
    </source>
</evidence>
<protein>
    <recommendedName>
        <fullName evidence="3">histidine kinase</fullName>
        <ecNumber evidence="3">2.7.13.3</ecNumber>
    </recommendedName>
</protein>
<name>A0ABV9Z3V5_9HYPH</name>
<feature type="transmembrane region" description="Helical" evidence="13">
    <location>
        <begin position="427"/>
        <end position="451"/>
    </location>
</feature>
<evidence type="ECO:0000256" key="4">
    <source>
        <dbReference type="ARBA" id="ARBA00022553"/>
    </source>
</evidence>
<keyword evidence="7" id="KW-0547">Nucleotide-binding</keyword>
<evidence type="ECO:0000313" key="16">
    <source>
        <dbReference type="Proteomes" id="UP001595796"/>
    </source>
</evidence>
<dbReference type="InterPro" id="IPR003661">
    <property type="entry name" value="HisK_dim/P_dom"/>
</dbReference>
<evidence type="ECO:0000256" key="8">
    <source>
        <dbReference type="ARBA" id="ARBA00022777"/>
    </source>
</evidence>
<evidence type="ECO:0000259" key="14">
    <source>
        <dbReference type="PROSITE" id="PS50109"/>
    </source>
</evidence>
<comment type="catalytic activity">
    <reaction evidence="1">
        <text>ATP + protein L-histidine = ADP + protein N-phospho-L-histidine.</text>
        <dbReference type="EC" id="2.7.13.3"/>
    </reaction>
</comment>
<evidence type="ECO:0000256" key="9">
    <source>
        <dbReference type="ARBA" id="ARBA00022840"/>
    </source>
</evidence>
<evidence type="ECO:0000256" key="11">
    <source>
        <dbReference type="ARBA" id="ARBA00023012"/>
    </source>
</evidence>
<keyword evidence="10 13" id="KW-1133">Transmembrane helix</keyword>
<dbReference type="SUPFAM" id="SSF52402">
    <property type="entry name" value="Adenine nucleotide alpha hydrolases-like"/>
    <property type="match status" value="1"/>
</dbReference>
<dbReference type="GO" id="GO:0005524">
    <property type="term" value="F:ATP binding"/>
    <property type="evidence" value="ECO:0007669"/>
    <property type="project" value="UniProtKB-KW"/>
</dbReference>
<dbReference type="CDD" id="cd01987">
    <property type="entry name" value="USP_KdpD-like"/>
    <property type="match status" value="1"/>
</dbReference>
<dbReference type="InterPro" id="IPR052023">
    <property type="entry name" value="Histidine_kinase_KdpD"/>
</dbReference>
<evidence type="ECO:0000256" key="3">
    <source>
        <dbReference type="ARBA" id="ARBA00012438"/>
    </source>
</evidence>
<dbReference type="InterPro" id="IPR003594">
    <property type="entry name" value="HATPase_dom"/>
</dbReference>
<dbReference type="PANTHER" id="PTHR45569:SF1">
    <property type="entry name" value="SENSOR PROTEIN KDPD"/>
    <property type="match status" value="1"/>
</dbReference>
<keyword evidence="9 15" id="KW-0067">ATP-binding</keyword>
<dbReference type="InterPro" id="IPR025201">
    <property type="entry name" value="KdpD_TM"/>
</dbReference>
<reference evidence="16" key="1">
    <citation type="journal article" date="2019" name="Int. J. Syst. Evol. Microbiol.">
        <title>The Global Catalogue of Microorganisms (GCM) 10K type strain sequencing project: providing services to taxonomists for standard genome sequencing and annotation.</title>
        <authorList>
            <consortium name="The Broad Institute Genomics Platform"/>
            <consortium name="The Broad Institute Genome Sequencing Center for Infectious Disease"/>
            <person name="Wu L."/>
            <person name="Ma J."/>
        </authorList>
    </citation>
    <scope>NUCLEOTIDE SEQUENCE [LARGE SCALE GENOMIC DNA]</scope>
    <source>
        <strain evidence="16">CGMCC 1.16444</strain>
    </source>
</reference>
<dbReference type="Gene3D" id="1.10.287.130">
    <property type="match status" value="1"/>
</dbReference>
<evidence type="ECO:0000313" key="15">
    <source>
        <dbReference type="EMBL" id="MFC5068508.1"/>
    </source>
</evidence>
<dbReference type="SUPFAM" id="SSF55781">
    <property type="entry name" value="GAF domain-like"/>
    <property type="match status" value="1"/>
</dbReference>
<evidence type="ECO:0000256" key="7">
    <source>
        <dbReference type="ARBA" id="ARBA00022741"/>
    </source>
</evidence>
<dbReference type="PRINTS" id="PR00344">
    <property type="entry name" value="BCTRLSENSOR"/>
</dbReference>
<evidence type="ECO:0000256" key="13">
    <source>
        <dbReference type="SAM" id="Phobius"/>
    </source>
</evidence>
<dbReference type="InterPro" id="IPR029016">
    <property type="entry name" value="GAF-like_dom_sf"/>
</dbReference>
<proteinExistence type="predicted"/>
<dbReference type="Pfam" id="PF13493">
    <property type="entry name" value="DUF4118"/>
    <property type="match status" value="1"/>
</dbReference>
<dbReference type="EC" id="2.7.13.3" evidence="3"/>
<feature type="domain" description="Histidine kinase" evidence="14">
    <location>
        <begin position="668"/>
        <end position="885"/>
    </location>
</feature>
<dbReference type="RefSeq" id="WP_114957995.1">
    <property type="nucleotide sequence ID" value="NZ_JBHSJF010000006.1"/>
</dbReference>
<dbReference type="Gene3D" id="3.40.50.300">
    <property type="entry name" value="P-loop containing nucleotide triphosphate hydrolases"/>
    <property type="match status" value="1"/>
</dbReference>
<dbReference type="Gene3D" id="3.30.565.10">
    <property type="entry name" value="Histidine kinase-like ATPase, C-terminal domain"/>
    <property type="match status" value="1"/>
</dbReference>